<proteinExistence type="predicted"/>
<evidence type="ECO:0000256" key="1">
    <source>
        <dbReference type="SAM" id="MobiDB-lite"/>
    </source>
</evidence>
<organism evidence="2 3">
    <name type="scientific">Westerdykella ornata</name>
    <dbReference type="NCBI Taxonomy" id="318751"/>
    <lineage>
        <taxon>Eukaryota</taxon>
        <taxon>Fungi</taxon>
        <taxon>Dikarya</taxon>
        <taxon>Ascomycota</taxon>
        <taxon>Pezizomycotina</taxon>
        <taxon>Dothideomycetes</taxon>
        <taxon>Pleosporomycetidae</taxon>
        <taxon>Pleosporales</taxon>
        <taxon>Sporormiaceae</taxon>
        <taxon>Westerdykella</taxon>
    </lineage>
</organism>
<dbReference type="GeneID" id="54547782"/>
<evidence type="ECO:0000313" key="3">
    <source>
        <dbReference type="Proteomes" id="UP000800097"/>
    </source>
</evidence>
<gene>
    <name evidence="2" type="ORF">EI97DRAFT_310967</name>
</gene>
<dbReference type="AlphaFoldDB" id="A0A6A6JKY3"/>
<feature type="region of interest" description="Disordered" evidence="1">
    <location>
        <begin position="1"/>
        <end position="23"/>
    </location>
</feature>
<keyword evidence="3" id="KW-1185">Reference proteome</keyword>
<dbReference type="RefSeq" id="XP_033654681.1">
    <property type="nucleotide sequence ID" value="XM_033794607.1"/>
</dbReference>
<dbReference type="Proteomes" id="UP000800097">
    <property type="component" value="Unassembled WGS sequence"/>
</dbReference>
<sequence length="67" mass="7021">MGARHAFTASLRSGTGAKGETKCPTGATLRTAAVGRARRITTWACANLFQASPHDGHESASTWDCDT</sequence>
<evidence type="ECO:0000313" key="2">
    <source>
        <dbReference type="EMBL" id="KAF2277142.1"/>
    </source>
</evidence>
<dbReference type="EMBL" id="ML986491">
    <property type="protein sequence ID" value="KAF2277142.1"/>
    <property type="molecule type" value="Genomic_DNA"/>
</dbReference>
<reference evidence="2" key="1">
    <citation type="journal article" date="2020" name="Stud. Mycol.">
        <title>101 Dothideomycetes genomes: a test case for predicting lifestyles and emergence of pathogens.</title>
        <authorList>
            <person name="Haridas S."/>
            <person name="Albert R."/>
            <person name="Binder M."/>
            <person name="Bloem J."/>
            <person name="Labutti K."/>
            <person name="Salamov A."/>
            <person name="Andreopoulos B."/>
            <person name="Baker S."/>
            <person name="Barry K."/>
            <person name="Bills G."/>
            <person name="Bluhm B."/>
            <person name="Cannon C."/>
            <person name="Castanera R."/>
            <person name="Culley D."/>
            <person name="Daum C."/>
            <person name="Ezra D."/>
            <person name="Gonzalez J."/>
            <person name="Henrissat B."/>
            <person name="Kuo A."/>
            <person name="Liang C."/>
            <person name="Lipzen A."/>
            <person name="Lutzoni F."/>
            <person name="Magnuson J."/>
            <person name="Mondo S."/>
            <person name="Nolan M."/>
            <person name="Ohm R."/>
            <person name="Pangilinan J."/>
            <person name="Park H.-J."/>
            <person name="Ramirez L."/>
            <person name="Alfaro M."/>
            <person name="Sun H."/>
            <person name="Tritt A."/>
            <person name="Yoshinaga Y."/>
            <person name="Zwiers L.-H."/>
            <person name="Turgeon B."/>
            <person name="Goodwin S."/>
            <person name="Spatafora J."/>
            <person name="Crous P."/>
            <person name="Grigoriev I."/>
        </authorList>
    </citation>
    <scope>NUCLEOTIDE SEQUENCE</scope>
    <source>
        <strain evidence="2">CBS 379.55</strain>
    </source>
</reference>
<protein>
    <submittedName>
        <fullName evidence="2">Uncharacterized protein</fullName>
    </submittedName>
</protein>
<accession>A0A6A6JKY3</accession>
<name>A0A6A6JKY3_WESOR</name>